<dbReference type="EMBL" id="CP111020">
    <property type="protein sequence ID" value="WAR15133.1"/>
    <property type="molecule type" value="Genomic_DNA"/>
</dbReference>
<name>A0ABY7EYY7_MYAAR</name>
<keyword evidence="3" id="KW-1185">Reference proteome</keyword>
<evidence type="ECO:0000313" key="2">
    <source>
        <dbReference type="EMBL" id="WAR15133.1"/>
    </source>
</evidence>
<evidence type="ECO:0000313" key="3">
    <source>
        <dbReference type="Proteomes" id="UP001164746"/>
    </source>
</evidence>
<evidence type="ECO:0000256" key="1">
    <source>
        <dbReference type="SAM" id="Phobius"/>
    </source>
</evidence>
<proteinExistence type="predicted"/>
<dbReference type="Proteomes" id="UP001164746">
    <property type="component" value="Chromosome 9"/>
</dbReference>
<organism evidence="2 3">
    <name type="scientific">Mya arenaria</name>
    <name type="common">Soft-shell clam</name>
    <dbReference type="NCBI Taxonomy" id="6604"/>
    <lineage>
        <taxon>Eukaryota</taxon>
        <taxon>Metazoa</taxon>
        <taxon>Spiralia</taxon>
        <taxon>Lophotrochozoa</taxon>
        <taxon>Mollusca</taxon>
        <taxon>Bivalvia</taxon>
        <taxon>Autobranchia</taxon>
        <taxon>Heteroconchia</taxon>
        <taxon>Euheterodonta</taxon>
        <taxon>Imparidentia</taxon>
        <taxon>Neoheterodontei</taxon>
        <taxon>Myida</taxon>
        <taxon>Myoidea</taxon>
        <taxon>Myidae</taxon>
        <taxon>Mya</taxon>
    </lineage>
</organism>
<feature type="transmembrane region" description="Helical" evidence="1">
    <location>
        <begin position="84"/>
        <end position="104"/>
    </location>
</feature>
<keyword evidence="1" id="KW-0472">Membrane</keyword>
<keyword evidence="1" id="KW-1133">Transmembrane helix</keyword>
<protein>
    <submittedName>
        <fullName evidence="2">Uncharacterized protein</fullName>
    </submittedName>
</protein>
<reference evidence="2" key="1">
    <citation type="submission" date="2022-11" db="EMBL/GenBank/DDBJ databases">
        <title>Centuries of genome instability and evolution in soft-shell clam transmissible cancer (bioRxiv).</title>
        <authorList>
            <person name="Hart S.F.M."/>
            <person name="Yonemitsu M.A."/>
            <person name="Giersch R.M."/>
            <person name="Beal B.F."/>
            <person name="Arriagada G."/>
            <person name="Davis B.W."/>
            <person name="Ostrander E.A."/>
            <person name="Goff S.P."/>
            <person name="Metzger M.J."/>
        </authorList>
    </citation>
    <scope>NUCLEOTIDE SEQUENCE</scope>
    <source>
        <strain evidence="2">MELC-2E11</strain>
        <tissue evidence="2">Siphon/mantle</tissue>
    </source>
</reference>
<gene>
    <name evidence="2" type="ORF">MAR_005238</name>
</gene>
<feature type="non-terminal residue" evidence="2">
    <location>
        <position position="1"/>
    </location>
</feature>
<keyword evidence="1" id="KW-0812">Transmembrane</keyword>
<sequence length="240" mass="27233">TEWAAESAGKKVRVENSVSLKRHGNKKQYEFNWEVRDLVDSCDKAITLREADRAHQSINEIKSKIENRNKIIRIADNSVAGLTLLPNTSCMMLLVILMMIRGFVRLKRKLSSKWKKKTLLASFGSLLLFEAFGEVEAVDPWLKDVLFSVEQDTLPAVVPQTCKGPPTPWVSGVAEELPDQWLQQPPLNRRSRSSQPMADSGNDKYWLLSNENCFKPTELQTLFSENFENSVDISQHSVKG</sequence>
<accession>A0ABY7EYY7</accession>